<dbReference type="AlphaFoldDB" id="A0A3P7J2L8"/>
<evidence type="ECO:0000313" key="2">
    <source>
        <dbReference type="EMBL" id="VDM73919.1"/>
    </source>
</evidence>
<organism evidence="2 3">
    <name type="scientific">Strongylus vulgaris</name>
    <name type="common">Blood worm</name>
    <dbReference type="NCBI Taxonomy" id="40348"/>
    <lineage>
        <taxon>Eukaryota</taxon>
        <taxon>Metazoa</taxon>
        <taxon>Ecdysozoa</taxon>
        <taxon>Nematoda</taxon>
        <taxon>Chromadorea</taxon>
        <taxon>Rhabditida</taxon>
        <taxon>Rhabditina</taxon>
        <taxon>Rhabditomorpha</taxon>
        <taxon>Strongyloidea</taxon>
        <taxon>Strongylidae</taxon>
        <taxon>Strongylus</taxon>
    </lineage>
</organism>
<gene>
    <name evidence="2" type="ORF">SVUK_LOCUS8917</name>
</gene>
<name>A0A3P7J2L8_STRVU</name>
<feature type="compositionally biased region" description="Basic and acidic residues" evidence="1">
    <location>
        <begin position="120"/>
        <end position="138"/>
    </location>
</feature>
<evidence type="ECO:0000256" key="1">
    <source>
        <dbReference type="SAM" id="MobiDB-lite"/>
    </source>
</evidence>
<reference evidence="2 3" key="1">
    <citation type="submission" date="2018-11" db="EMBL/GenBank/DDBJ databases">
        <authorList>
            <consortium name="Pathogen Informatics"/>
        </authorList>
    </citation>
    <scope>NUCLEOTIDE SEQUENCE [LARGE SCALE GENOMIC DNA]</scope>
</reference>
<dbReference type="Proteomes" id="UP000270094">
    <property type="component" value="Unassembled WGS sequence"/>
</dbReference>
<feature type="compositionally biased region" description="Basic residues" evidence="1">
    <location>
        <begin position="165"/>
        <end position="178"/>
    </location>
</feature>
<dbReference type="EMBL" id="UYYB01033094">
    <property type="protein sequence ID" value="VDM73919.1"/>
    <property type="molecule type" value="Genomic_DNA"/>
</dbReference>
<sequence length="178" mass="20515">MGRYFAKSYFISNNGNFWVLQTDLKQGLVPLFEAYPTLNDVPSDWDDEKKENLKPKEQELNRKEMMIALGAKHQESVRYQCSYNPGDLRRNLNKPPTGLRWTLKVVKAYPTMDDVVSDWESTKDNDGKKKNGLDKKLNGSDAEEVDFELQLLDSGNKPNTSLKSLKSRGRRVRSEKKI</sequence>
<accession>A0A3P7J2L8</accession>
<keyword evidence="3" id="KW-1185">Reference proteome</keyword>
<feature type="region of interest" description="Disordered" evidence="1">
    <location>
        <begin position="117"/>
        <end position="178"/>
    </location>
</feature>
<protein>
    <submittedName>
        <fullName evidence="2">Uncharacterized protein</fullName>
    </submittedName>
</protein>
<dbReference type="OrthoDB" id="5872774at2759"/>
<evidence type="ECO:0000313" key="3">
    <source>
        <dbReference type="Proteomes" id="UP000270094"/>
    </source>
</evidence>
<proteinExistence type="predicted"/>